<dbReference type="NCBIfam" id="NF000927">
    <property type="entry name" value="PRK00092.1-1"/>
    <property type="match status" value="1"/>
</dbReference>
<dbReference type="EMBL" id="JACHGR010000004">
    <property type="protein sequence ID" value="MBB6055468.1"/>
    <property type="molecule type" value="Genomic_DNA"/>
</dbReference>
<dbReference type="Pfam" id="PF17384">
    <property type="entry name" value="DUF150_C"/>
    <property type="match status" value="1"/>
</dbReference>
<comment type="caution">
    <text evidence="6">The sequence shown here is derived from an EMBL/GenBank/DDBJ whole genome shotgun (WGS) entry which is preliminary data.</text>
</comment>
<dbReference type="FunFam" id="3.30.300.70:FF:000001">
    <property type="entry name" value="Ribosome maturation factor RimP"/>
    <property type="match status" value="1"/>
</dbReference>
<dbReference type="NCBIfam" id="NF011233">
    <property type="entry name" value="PRK14640.1"/>
    <property type="match status" value="1"/>
</dbReference>
<evidence type="ECO:0000259" key="5">
    <source>
        <dbReference type="Pfam" id="PF17384"/>
    </source>
</evidence>
<dbReference type="InterPro" id="IPR036847">
    <property type="entry name" value="RimP_C_sf"/>
</dbReference>
<dbReference type="RefSeq" id="WP_188026248.1">
    <property type="nucleotide sequence ID" value="NZ_JACHGR010000004.1"/>
</dbReference>
<proteinExistence type="inferred from homology"/>
<evidence type="ECO:0000313" key="6">
    <source>
        <dbReference type="EMBL" id="MBB6055468.1"/>
    </source>
</evidence>
<dbReference type="GO" id="GO:0006412">
    <property type="term" value="P:translation"/>
    <property type="evidence" value="ECO:0007669"/>
    <property type="project" value="TreeGrafter"/>
</dbReference>
<comment type="subcellular location">
    <subcellularLocation>
        <location evidence="3">Cytoplasm</location>
    </subcellularLocation>
</comment>
<evidence type="ECO:0000256" key="2">
    <source>
        <dbReference type="ARBA" id="ARBA00022517"/>
    </source>
</evidence>
<dbReference type="HAMAP" id="MF_01077">
    <property type="entry name" value="RimP"/>
    <property type="match status" value="1"/>
</dbReference>
<comment type="function">
    <text evidence="3">Required for maturation of 30S ribosomal subunits.</text>
</comment>
<feature type="domain" description="Ribosome maturation factor RimP C-terminal" evidence="5">
    <location>
        <begin position="86"/>
        <end position="151"/>
    </location>
</feature>
<protein>
    <recommendedName>
        <fullName evidence="3">Ribosome maturation factor RimP</fullName>
    </recommendedName>
</protein>
<evidence type="ECO:0000313" key="7">
    <source>
        <dbReference type="Proteomes" id="UP000585721"/>
    </source>
</evidence>
<dbReference type="Gene3D" id="2.30.30.180">
    <property type="entry name" value="Ribosome maturation factor RimP, C-terminal domain"/>
    <property type="match status" value="1"/>
</dbReference>
<dbReference type="Pfam" id="PF02576">
    <property type="entry name" value="RimP_N"/>
    <property type="match status" value="1"/>
</dbReference>
<feature type="domain" description="Ribosome maturation factor RimP N-terminal" evidence="4">
    <location>
        <begin position="12"/>
        <end position="83"/>
    </location>
</feature>
<dbReference type="InterPro" id="IPR028998">
    <property type="entry name" value="RimP_C"/>
</dbReference>
<keyword evidence="2 3" id="KW-0690">Ribosome biogenesis</keyword>
<keyword evidence="1 3" id="KW-0963">Cytoplasm</keyword>
<dbReference type="InterPro" id="IPR035956">
    <property type="entry name" value="RimP_N_sf"/>
</dbReference>
<gene>
    <name evidence="3" type="primary">rimP</name>
    <name evidence="6" type="ORF">HNR75_001374</name>
</gene>
<dbReference type="CDD" id="cd01734">
    <property type="entry name" value="YlxS_C"/>
    <property type="match status" value="1"/>
</dbReference>
<dbReference type="SUPFAM" id="SSF75420">
    <property type="entry name" value="YhbC-like, N-terminal domain"/>
    <property type="match status" value="1"/>
</dbReference>
<evidence type="ECO:0000259" key="4">
    <source>
        <dbReference type="Pfam" id="PF02576"/>
    </source>
</evidence>
<dbReference type="AlphaFoldDB" id="A0A841G8Y2"/>
<reference evidence="6 7" key="1">
    <citation type="submission" date="2020-08" db="EMBL/GenBank/DDBJ databases">
        <title>Genomic Encyclopedia of Type Strains, Phase IV (KMG-IV): sequencing the most valuable type-strain genomes for metagenomic binning, comparative biology and taxonomic classification.</title>
        <authorList>
            <person name="Goeker M."/>
        </authorList>
    </citation>
    <scope>NUCLEOTIDE SEQUENCE [LARGE SCALE GENOMIC DNA]</scope>
    <source>
        <strain evidence="6 7">DSM 22975</strain>
    </source>
</reference>
<dbReference type="Proteomes" id="UP000585721">
    <property type="component" value="Unassembled WGS sequence"/>
</dbReference>
<dbReference type="Gene3D" id="3.30.300.70">
    <property type="entry name" value="RimP-like superfamily, N-terminal"/>
    <property type="match status" value="1"/>
</dbReference>
<evidence type="ECO:0000256" key="1">
    <source>
        <dbReference type="ARBA" id="ARBA00022490"/>
    </source>
</evidence>
<evidence type="ECO:0000256" key="3">
    <source>
        <dbReference type="HAMAP-Rule" id="MF_01077"/>
    </source>
</evidence>
<keyword evidence="7" id="KW-1185">Reference proteome</keyword>
<dbReference type="InterPro" id="IPR003728">
    <property type="entry name" value="Ribosome_maturation_RimP"/>
</dbReference>
<name>A0A841G8Y2_9GAMM</name>
<dbReference type="PANTHER" id="PTHR33867:SF1">
    <property type="entry name" value="RIBOSOME MATURATION FACTOR RIMP"/>
    <property type="match status" value="1"/>
</dbReference>
<dbReference type="PANTHER" id="PTHR33867">
    <property type="entry name" value="RIBOSOME MATURATION FACTOR RIMP"/>
    <property type="match status" value="1"/>
</dbReference>
<accession>A0A841G8Y2</accession>
<dbReference type="GO" id="GO:0000028">
    <property type="term" value="P:ribosomal small subunit assembly"/>
    <property type="evidence" value="ECO:0007669"/>
    <property type="project" value="TreeGrafter"/>
</dbReference>
<organism evidence="6 7">
    <name type="scientific">Tolumonas osonensis</name>
    <dbReference type="NCBI Taxonomy" id="675874"/>
    <lineage>
        <taxon>Bacteria</taxon>
        <taxon>Pseudomonadati</taxon>
        <taxon>Pseudomonadota</taxon>
        <taxon>Gammaproteobacteria</taxon>
        <taxon>Aeromonadales</taxon>
        <taxon>Aeromonadaceae</taxon>
        <taxon>Tolumonas</taxon>
    </lineage>
</organism>
<sequence>MATLEQRLTELLDAPITALGYELWGIEFIRAGKHSTLRVYIDHANGISVDDCAEASHQVSALLDVEDPITTEYYLEVSSPGMDRPLLKPAHYARYIGHVAAVTLRMAVNNRRKYKGTIKQVDGEMITLTVDGRDEILAFANIQQANLIPNFD</sequence>
<comment type="similarity">
    <text evidence="3">Belongs to the RimP family.</text>
</comment>
<dbReference type="InterPro" id="IPR028989">
    <property type="entry name" value="RimP_N"/>
</dbReference>
<dbReference type="GO" id="GO:0005829">
    <property type="term" value="C:cytosol"/>
    <property type="evidence" value="ECO:0007669"/>
    <property type="project" value="TreeGrafter"/>
</dbReference>
<dbReference type="SUPFAM" id="SSF74942">
    <property type="entry name" value="YhbC-like, C-terminal domain"/>
    <property type="match status" value="1"/>
</dbReference>